<gene>
    <name evidence="2" type="ordered locus">XCV0929</name>
</gene>
<name>Q3BX53_XANE5</name>
<proteinExistence type="predicted"/>
<protein>
    <submittedName>
        <fullName evidence="2">Uncharacterized protein</fullName>
    </submittedName>
</protein>
<dbReference type="EMBL" id="AM039952">
    <property type="protein sequence ID" value="CAJ22560.1"/>
    <property type="molecule type" value="Genomic_DNA"/>
</dbReference>
<dbReference type="AlphaFoldDB" id="Q3BX53"/>
<reference evidence="2 3" key="1">
    <citation type="journal article" date="2005" name="J. Bacteriol.">
        <title>Insights into genome plasticity and pathogenicity of the plant pathogenic Bacterium Xanthomonas campestris pv. vesicatoria revealed by the complete genome sequence.</title>
        <authorList>
            <person name="Thieme F."/>
            <person name="Koebnik R."/>
            <person name="Bekel T."/>
            <person name="Berger C."/>
            <person name="Boch J."/>
            <person name="Buettner D."/>
            <person name="Caldana C."/>
            <person name="Gaigalat L."/>
            <person name="Goesmann A."/>
            <person name="Kay S."/>
            <person name="Kirchner O."/>
            <person name="Lanz C."/>
            <person name="Linke B."/>
            <person name="McHardy A.C."/>
            <person name="Meyer F."/>
            <person name="Mittenhuber G."/>
            <person name="Nies D.H."/>
            <person name="Niesbach-Kloesgen U."/>
            <person name="Patschkowski T."/>
            <person name="Rueckert C."/>
            <person name="Rupp O."/>
            <person name="Schneicker S."/>
            <person name="Schuster S.C."/>
            <person name="Vorhoelter F.J."/>
            <person name="Weber E."/>
            <person name="Puehler A."/>
            <person name="Bonas U."/>
            <person name="Bartels D."/>
            <person name="Kaiser O."/>
        </authorList>
    </citation>
    <scope>NUCLEOTIDE SEQUENCE [LARGE SCALE GENOMIC DNA]</scope>
    <source>
        <strain evidence="2 3">85-10</strain>
    </source>
</reference>
<evidence type="ECO:0000313" key="3">
    <source>
        <dbReference type="Proteomes" id="UP000007069"/>
    </source>
</evidence>
<evidence type="ECO:0000256" key="1">
    <source>
        <dbReference type="SAM" id="MobiDB-lite"/>
    </source>
</evidence>
<feature type="region of interest" description="Disordered" evidence="1">
    <location>
        <begin position="1"/>
        <end position="30"/>
    </location>
</feature>
<sequence>MGGGCTAAEAAPASSRTLSAATPMRSKRLPRRGPLQAITIVAVAHALRWHPIDLRSAIARTRRHACDRRHHRSWNSALMQRAALHPSAGPALINALPHGTLQCMP</sequence>
<dbReference type="KEGG" id="xcv:XCV0929"/>
<dbReference type="HOGENOM" id="CLU_2235514_0_0_6"/>
<dbReference type="Proteomes" id="UP000007069">
    <property type="component" value="Chromosome"/>
</dbReference>
<organism evidence="3">
    <name type="scientific">Xanthomonas euvesicatoria pv. vesicatoria (strain 85-10)</name>
    <name type="common">Xanthomonas campestris pv. vesicatoria</name>
    <dbReference type="NCBI Taxonomy" id="316273"/>
    <lineage>
        <taxon>Bacteria</taxon>
        <taxon>Pseudomonadati</taxon>
        <taxon>Pseudomonadota</taxon>
        <taxon>Gammaproteobacteria</taxon>
        <taxon>Lysobacterales</taxon>
        <taxon>Lysobacteraceae</taxon>
        <taxon>Xanthomonas</taxon>
    </lineage>
</organism>
<accession>Q3BX53</accession>
<evidence type="ECO:0000313" key="2">
    <source>
        <dbReference type="EMBL" id="CAJ22560.1"/>
    </source>
</evidence>